<organism evidence="1 2">
    <name type="scientific">Oceanisphaera pacifica</name>
    <dbReference type="NCBI Taxonomy" id="2818389"/>
    <lineage>
        <taxon>Bacteria</taxon>
        <taxon>Pseudomonadati</taxon>
        <taxon>Pseudomonadota</taxon>
        <taxon>Gammaproteobacteria</taxon>
        <taxon>Aeromonadales</taxon>
        <taxon>Aeromonadaceae</taxon>
        <taxon>Oceanisphaera</taxon>
    </lineage>
</organism>
<keyword evidence="2" id="KW-1185">Reference proteome</keyword>
<reference evidence="1 2" key="1">
    <citation type="submission" date="2021-03" db="EMBL/GenBank/DDBJ databases">
        <title>Oceanisphaera sp. nov., isolated from the intestine.</title>
        <authorList>
            <person name="Zhao L.-H."/>
            <person name="Shi L.-F."/>
        </authorList>
    </citation>
    <scope>NUCLEOTIDE SEQUENCE [LARGE SCALE GENOMIC DNA]</scope>
    <source>
        <strain evidence="1 2">DM8</strain>
    </source>
</reference>
<proteinExistence type="predicted"/>
<evidence type="ECO:0000313" key="2">
    <source>
        <dbReference type="Proteomes" id="UP000664882"/>
    </source>
</evidence>
<dbReference type="RefSeq" id="WP_208006406.1">
    <property type="nucleotide sequence ID" value="NZ_JAGDFX010000017.1"/>
</dbReference>
<dbReference type="EMBL" id="JAGDFX010000017">
    <property type="protein sequence ID" value="MBO1520535.1"/>
    <property type="molecule type" value="Genomic_DNA"/>
</dbReference>
<comment type="caution">
    <text evidence="1">The sequence shown here is derived from an EMBL/GenBank/DDBJ whole genome shotgun (WGS) entry which is preliminary data.</text>
</comment>
<dbReference type="Proteomes" id="UP000664882">
    <property type="component" value="Unassembled WGS sequence"/>
</dbReference>
<name>A0ABS3NJ20_9GAMM</name>
<gene>
    <name evidence="1" type="ORF">J3U76_13000</name>
</gene>
<accession>A0ABS3NJ20</accession>
<protein>
    <submittedName>
        <fullName evidence="1">Uncharacterized protein</fullName>
    </submittedName>
</protein>
<evidence type="ECO:0000313" key="1">
    <source>
        <dbReference type="EMBL" id="MBO1520535.1"/>
    </source>
</evidence>
<sequence length="50" mass="5455">MLPSMLLADEAEDAHVAVTLFDYVATLIRQLQAGELGKLFPEPLAGWKAN</sequence>